<dbReference type="PANTHER" id="PTHR31668">
    <property type="entry name" value="GLUCOSE TRANSPORT TRANSCRIPTION REGULATOR RGT1-RELATED-RELATED"/>
    <property type="match status" value="1"/>
</dbReference>
<dbReference type="SMART" id="SM00066">
    <property type="entry name" value="GAL4"/>
    <property type="match status" value="1"/>
</dbReference>
<protein>
    <recommendedName>
        <fullName evidence="3">Zn(2)-C6 fungal-type domain-containing protein</fullName>
    </recommendedName>
</protein>
<evidence type="ECO:0000313" key="4">
    <source>
        <dbReference type="EMBL" id="KAK1924952.1"/>
    </source>
</evidence>
<evidence type="ECO:0000256" key="1">
    <source>
        <dbReference type="ARBA" id="ARBA00023242"/>
    </source>
</evidence>
<dbReference type="Gene3D" id="4.10.240.10">
    <property type="entry name" value="Zn(2)-C6 fungal-type DNA-binding domain"/>
    <property type="match status" value="1"/>
</dbReference>
<dbReference type="CDD" id="cd12148">
    <property type="entry name" value="fungal_TF_MHR"/>
    <property type="match status" value="1"/>
</dbReference>
<evidence type="ECO:0000256" key="2">
    <source>
        <dbReference type="SAM" id="MobiDB-lite"/>
    </source>
</evidence>
<name>A0AAD9L6X3_PAPLA</name>
<keyword evidence="5" id="KW-1185">Reference proteome</keyword>
<dbReference type="Proteomes" id="UP001182556">
    <property type="component" value="Unassembled WGS sequence"/>
</dbReference>
<dbReference type="PROSITE" id="PS50048">
    <property type="entry name" value="ZN2_CY6_FUNGAL_2"/>
    <property type="match status" value="1"/>
</dbReference>
<dbReference type="GO" id="GO:0001080">
    <property type="term" value="P:nitrogen catabolite activation of transcription from RNA polymerase II promoter"/>
    <property type="evidence" value="ECO:0007669"/>
    <property type="project" value="TreeGrafter"/>
</dbReference>
<dbReference type="EMBL" id="JAODAN010000004">
    <property type="protein sequence ID" value="KAK1924952.1"/>
    <property type="molecule type" value="Genomic_DNA"/>
</dbReference>
<feature type="compositionally biased region" description="Polar residues" evidence="2">
    <location>
        <begin position="201"/>
        <end position="212"/>
    </location>
</feature>
<feature type="domain" description="Zn(2)-C6 fungal-type" evidence="3">
    <location>
        <begin position="90"/>
        <end position="122"/>
    </location>
</feature>
<feature type="region of interest" description="Disordered" evidence="2">
    <location>
        <begin position="131"/>
        <end position="189"/>
    </location>
</feature>
<proteinExistence type="predicted"/>
<reference evidence="4" key="1">
    <citation type="submission" date="2023-02" db="EMBL/GenBank/DDBJ databases">
        <title>Identification and recombinant expression of a fungal hydrolase from Papiliotrema laurentii that hydrolyzes apple cutin and clears colloidal polyester polyurethane.</title>
        <authorList>
            <consortium name="DOE Joint Genome Institute"/>
            <person name="Roman V.A."/>
            <person name="Bojanowski C."/>
            <person name="Crable B.R."/>
            <person name="Wagner D.N."/>
            <person name="Hung C.S."/>
            <person name="Nadeau L.J."/>
            <person name="Schratz L."/>
            <person name="Haridas S."/>
            <person name="Pangilinan J."/>
            <person name="Lipzen A."/>
            <person name="Na H."/>
            <person name="Yan M."/>
            <person name="Ng V."/>
            <person name="Grigoriev I.V."/>
            <person name="Spatafora J.W."/>
            <person name="Barlow D."/>
            <person name="Biffinger J."/>
            <person name="Kelley-Loughnane N."/>
            <person name="Varaljay V.A."/>
            <person name="Crookes-Goodson W.J."/>
        </authorList>
    </citation>
    <scope>NUCLEOTIDE SEQUENCE</scope>
    <source>
        <strain evidence="4">5307AH</strain>
    </source>
</reference>
<organism evidence="4 5">
    <name type="scientific">Papiliotrema laurentii</name>
    <name type="common">Cryptococcus laurentii</name>
    <dbReference type="NCBI Taxonomy" id="5418"/>
    <lineage>
        <taxon>Eukaryota</taxon>
        <taxon>Fungi</taxon>
        <taxon>Dikarya</taxon>
        <taxon>Basidiomycota</taxon>
        <taxon>Agaricomycotina</taxon>
        <taxon>Tremellomycetes</taxon>
        <taxon>Tremellales</taxon>
        <taxon>Rhynchogastremaceae</taxon>
        <taxon>Papiliotrema</taxon>
    </lineage>
</organism>
<feature type="compositionally biased region" description="Low complexity" evidence="2">
    <location>
        <begin position="27"/>
        <end position="42"/>
    </location>
</feature>
<keyword evidence="1" id="KW-0539">Nucleus</keyword>
<feature type="compositionally biased region" description="Basic residues" evidence="2">
    <location>
        <begin position="144"/>
        <end position="155"/>
    </location>
</feature>
<dbReference type="Pfam" id="PF00172">
    <property type="entry name" value="Zn_clus"/>
    <property type="match status" value="1"/>
</dbReference>
<gene>
    <name evidence="4" type="ORF">DB88DRAFT_244385</name>
</gene>
<evidence type="ECO:0000259" key="3">
    <source>
        <dbReference type="PROSITE" id="PS50048"/>
    </source>
</evidence>
<dbReference type="SUPFAM" id="SSF57701">
    <property type="entry name" value="Zn2/Cys6 DNA-binding domain"/>
    <property type="match status" value="1"/>
</dbReference>
<sequence length="808" mass="87633">MDPPDPTGLSPSSLTFLAASDHLAASSFDPASSAFPGSSSASHTQTLNDATAQSAGENGGMSPPRAPAAPAVATTPSGVIAGPSRKQNVACDACRQKKIRCQRISTAEICGQCASKGSECTSNYIEQLQQKAKQARTSKDMNGHGRRGAGKRKRQKGQDGAEEAGPSDGDRRGSSGGTLGSHPPSATRAGTMEDLLGIAQSSRRTTLASQDDITPLSERFYHNPARPPSELRPSEKQANLVRYLLSPQPVTHNLLGYSDVSSMDLCEGGYSDLWEEQGGRVWKEEPTDAHLSLTDVGLRELADDLVESFLSLAHPRFPMLDPVVTRARLASPDTHPEGPISHNMLAVAIAFGSRFSAHPIINDDREECMGRDEVAYGAGKRPPRSRIVQLLVIRAREVVEAQKTYRIGNLNNVQVLFYTEFLVAQMPFMKKKYYPHNLAAAVKHVKILGYGSPKALEAFASEKEKSAAVSAWWLVCIWEGFRSIFHRLRPSLSDSSYHVAPPAPDVPPPLTPSRPVTGSQGTQSVLWLEASSAGASMARQLCGDLWNVQVEVGGVPLAALESLIETCSSWRDNYLSKLGVPDTWPPTRDFEAAISACGVDAFYHNLWLVVERAIKDFGIAELRNSESRDDTELGDRIARARQRIRDEAEHGALRVTALTTVLALNQYLRLDPLILHSPIYEAGLYLADQGREECMANVAGLRQYCIAYPQFWAQAEEIERLYQVKLATRPHVPVFDGAGGAFAGREPRQESTMGQPGGYAEQQSVAAPTEATGANEPGKNGHGSDRVRGVAGQGKDISMALFEWLHQP</sequence>
<dbReference type="GO" id="GO:0008270">
    <property type="term" value="F:zinc ion binding"/>
    <property type="evidence" value="ECO:0007669"/>
    <property type="project" value="InterPro"/>
</dbReference>
<feature type="compositionally biased region" description="Polar residues" evidence="2">
    <location>
        <begin position="43"/>
        <end position="56"/>
    </location>
</feature>
<dbReference type="PANTHER" id="PTHR31668:SF4">
    <property type="entry name" value="TRANSCRIPTIONAL ACTIVATOR PROTEIN DAL81"/>
    <property type="match status" value="1"/>
</dbReference>
<feature type="region of interest" description="Disordered" evidence="2">
    <location>
        <begin position="201"/>
        <end position="233"/>
    </location>
</feature>
<feature type="region of interest" description="Disordered" evidence="2">
    <location>
        <begin position="27"/>
        <end position="87"/>
    </location>
</feature>
<evidence type="ECO:0000313" key="5">
    <source>
        <dbReference type="Proteomes" id="UP001182556"/>
    </source>
</evidence>
<dbReference type="GO" id="GO:0005634">
    <property type="term" value="C:nucleus"/>
    <property type="evidence" value="ECO:0007669"/>
    <property type="project" value="TreeGrafter"/>
</dbReference>
<dbReference type="InterPro" id="IPR001138">
    <property type="entry name" value="Zn2Cys6_DnaBD"/>
</dbReference>
<dbReference type="InterPro" id="IPR050797">
    <property type="entry name" value="Carb_Metab_Trans_Reg"/>
</dbReference>
<dbReference type="CDD" id="cd00067">
    <property type="entry name" value="GAL4"/>
    <property type="match status" value="1"/>
</dbReference>
<dbReference type="GO" id="GO:0000981">
    <property type="term" value="F:DNA-binding transcription factor activity, RNA polymerase II-specific"/>
    <property type="evidence" value="ECO:0007669"/>
    <property type="project" value="InterPro"/>
</dbReference>
<dbReference type="PROSITE" id="PS00463">
    <property type="entry name" value="ZN2_CY6_FUNGAL_1"/>
    <property type="match status" value="1"/>
</dbReference>
<comment type="caution">
    <text evidence="4">The sequence shown here is derived from an EMBL/GenBank/DDBJ whole genome shotgun (WGS) entry which is preliminary data.</text>
</comment>
<dbReference type="AlphaFoldDB" id="A0AAD9L6X3"/>
<dbReference type="InterPro" id="IPR036864">
    <property type="entry name" value="Zn2-C6_fun-type_DNA-bd_sf"/>
</dbReference>
<accession>A0AAD9L6X3</accession>
<feature type="region of interest" description="Disordered" evidence="2">
    <location>
        <begin position="745"/>
        <end position="790"/>
    </location>
</feature>